<proteinExistence type="predicted"/>
<dbReference type="InterPro" id="IPR004843">
    <property type="entry name" value="Calcineurin-like_PHP"/>
</dbReference>
<dbReference type="InterPro" id="IPR050126">
    <property type="entry name" value="Ap4A_hydrolase"/>
</dbReference>
<gene>
    <name evidence="2" type="ORF">G5B05_12360</name>
</gene>
<dbReference type="Proteomes" id="UP000768180">
    <property type="component" value="Unassembled WGS sequence"/>
</dbReference>
<sequence length="235" mass="27135">MIYIMSDIHGQYNRFKNLLHQLNLQNEDKLYILGDVVDRGPHPMKILQYMMKHQNIIHIIGNHEVMALPNLKLLVPEISKDFLQGLSPEEYQNFAQWTLTGGTDTIQDFRKLPIEERRQIVEYIESFRPYGKETINGQEYWLVHAGLDEFSETKALEEYTVDELVWTRIDYEIPYFEDIIVVSGHTPTQKILGNSNPGFIFRANNHIAIDCGAAKQSGRLAAICLDTGAEYYAEV</sequence>
<evidence type="ECO:0000313" key="2">
    <source>
        <dbReference type="EMBL" id="NSE17181.1"/>
    </source>
</evidence>
<accession>A0ABX2GHB4</accession>
<protein>
    <submittedName>
        <fullName evidence="2">Fructose-bisphosphatase class III</fullName>
    </submittedName>
</protein>
<evidence type="ECO:0000259" key="1">
    <source>
        <dbReference type="Pfam" id="PF00149"/>
    </source>
</evidence>
<evidence type="ECO:0000313" key="3">
    <source>
        <dbReference type="Proteomes" id="UP000768180"/>
    </source>
</evidence>
<dbReference type="Pfam" id="PF00149">
    <property type="entry name" value="Metallophos"/>
    <property type="match status" value="1"/>
</dbReference>
<dbReference type="EMBL" id="JAAITQ010000025">
    <property type="protein sequence ID" value="NSE17181.1"/>
    <property type="molecule type" value="Genomic_DNA"/>
</dbReference>
<organism evidence="2 3">
    <name type="scientific">Fusicatenibacter saccharivorans</name>
    <dbReference type="NCBI Taxonomy" id="1150298"/>
    <lineage>
        <taxon>Bacteria</taxon>
        <taxon>Bacillati</taxon>
        <taxon>Bacillota</taxon>
        <taxon>Clostridia</taxon>
        <taxon>Lachnospirales</taxon>
        <taxon>Lachnospiraceae</taxon>
        <taxon>Fusicatenibacter</taxon>
    </lineage>
</organism>
<feature type="domain" description="Calcineurin-like phosphoesterase" evidence="1">
    <location>
        <begin position="2"/>
        <end position="189"/>
    </location>
</feature>
<dbReference type="RefSeq" id="WP_173830193.1">
    <property type="nucleotide sequence ID" value="NZ_JAAITQ010000025.1"/>
</dbReference>
<reference evidence="2 3" key="1">
    <citation type="journal article" date="2020" name="Cell Host Microbe">
        <title>Functional and Genomic Variation between Human-Derived Isolates of Lachnospiraceae Reveals Inter- and Intra-Species Diversity.</title>
        <authorList>
            <person name="Sorbara M.T."/>
            <person name="Littmann E.R."/>
            <person name="Fontana E."/>
            <person name="Moody T.U."/>
            <person name="Kohout C.E."/>
            <person name="Gjonbalaj M."/>
            <person name="Eaton V."/>
            <person name="Seok R."/>
            <person name="Leiner I.M."/>
            <person name="Pamer E.G."/>
        </authorList>
    </citation>
    <scope>NUCLEOTIDE SEQUENCE [LARGE SCALE GENOMIC DNA]</scope>
    <source>
        <strain evidence="2 3">MSK.14.54</strain>
    </source>
</reference>
<keyword evidence="3" id="KW-1185">Reference proteome</keyword>
<dbReference type="PANTHER" id="PTHR42850">
    <property type="entry name" value="METALLOPHOSPHOESTERASE"/>
    <property type="match status" value="1"/>
</dbReference>
<dbReference type="Gene3D" id="3.60.21.10">
    <property type="match status" value="1"/>
</dbReference>
<comment type="caution">
    <text evidence="2">The sequence shown here is derived from an EMBL/GenBank/DDBJ whole genome shotgun (WGS) entry which is preliminary data.</text>
</comment>
<dbReference type="PANTHER" id="PTHR42850:SF4">
    <property type="entry name" value="ZINC-DEPENDENT ENDOPOLYPHOSPHATASE"/>
    <property type="match status" value="1"/>
</dbReference>
<dbReference type="InterPro" id="IPR029052">
    <property type="entry name" value="Metallo-depent_PP-like"/>
</dbReference>
<dbReference type="SUPFAM" id="SSF56300">
    <property type="entry name" value="Metallo-dependent phosphatases"/>
    <property type="match status" value="1"/>
</dbReference>
<name>A0ABX2GHB4_9FIRM</name>